<dbReference type="FunFam" id="2.10.110.10:FF:000020">
    <property type="entry name" value="PDZ and LIM domain protein 5"/>
    <property type="match status" value="1"/>
</dbReference>
<dbReference type="FunFam" id="2.10.110.10:FF:000069">
    <property type="entry name" value="Uncharacterized protein, isoform Z"/>
    <property type="match status" value="1"/>
</dbReference>
<dbReference type="PROSITE" id="PS50023">
    <property type="entry name" value="LIM_DOMAIN_2"/>
    <property type="match status" value="3"/>
</dbReference>
<protein>
    <submittedName>
        <fullName evidence="11">PDZ and LIM domain protein Zasp (inferred by orthology to a D. melanogaster protein)</fullName>
    </submittedName>
</protein>
<evidence type="ECO:0000313" key="11">
    <source>
        <dbReference type="WBParaSite" id="SVE_0104100.1"/>
    </source>
</evidence>
<feature type="domain" description="LIM zinc-binding" evidence="8">
    <location>
        <begin position="960"/>
        <end position="1019"/>
    </location>
</feature>
<evidence type="ECO:0000256" key="5">
    <source>
        <dbReference type="ARBA" id="ARBA00023038"/>
    </source>
</evidence>
<dbReference type="SUPFAM" id="SSF50156">
    <property type="entry name" value="PDZ domain-like"/>
    <property type="match status" value="1"/>
</dbReference>
<dbReference type="Gene3D" id="2.10.110.10">
    <property type="entry name" value="Cysteine Rich Protein"/>
    <property type="match status" value="4"/>
</dbReference>
<dbReference type="WBParaSite" id="SVE_0104100.1">
    <property type="protein sequence ID" value="SVE_0104100.1"/>
    <property type="gene ID" value="SVE_0104100"/>
</dbReference>
<keyword evidence="10" id="KW-1185">Reference proteome</keyword>
<dbReference type="PROSITE" id="PS50106">
    <property type="entry name" value="PDZ"/>
    <property type="match status" value="1"/>
</dbReference>
<name>A0A0K0EWY7_STRVS</name>
<keyword evidence="4 6" id="KW-0862">Zinc</keyword>
<dbReference type="GO" id="GO:0061061">
    <property type="term" value="P:muscle structure development"/>
    <property type="evidence" value="ECO:0007669"/>
    <property type="project" value="TreeGrafter"/>
</dbReference>
<proteinExistence type="predicted"/>
<dbReference type="SUPFAM" id="SSF57716">
    <property type="entry name" value="Glucocorticoid receptor-like (DNA-binding domain)"/>
    <property type="match status" value="3"/>
</dbReference>
<evidence type="ECO:0000256" key="7">
    <source>
        <dbReference type="SAM" id="MobiDB-lite"/>
    </source>
</evidence>
<evidence type="ECO:0000256" key="3">
    <source>
        <dbReference type="ARBA" id="ARBA00022723"/>
    </source>
</evidence>
<feature type="region of interest" description="Disordered" evidence="7">
    <location>
        <begin position="207"/>
        <end position="228"/>
    </location>
</feature>
<evidence type="ECO:0000259" key="9">
    <source>
        <dbReference type="PROSITE" id="PS50106"/>
    </source>
</evidence>
<evidence type="ECO:0000256" key="6">
    <source>
        <dbReference type="PROSITE-ProRule" id="PRU00125"/>
    </source>
</evidence>
<dbReference type="CDD" id="cd09461">
    <property type="entry name" value="LIM3_Enigma_like_1"/>
    <property type="match status" value="1"/>
</dbReference>
<keyword evidence="3 6" id="KW-0479">Metal-binding</keyword>
<evidence type="ECO:0000256" key="4">
    <source>
        <dbReference type="ARBA" id="ARBA00022833"/>
    </source>
</evidence>
<sequence length="1074" mass="122774">MVNKEMITVRMNRADVNTPWGFQVRPPGIVHKIDGGGLADRAGIQHDDEISEIQGERVNDFNRLQGTINKPNHEIELIIYRNMSPTRIWKPSISESSEPNYFQKSTSNTQSNVKVNLEHKPMNSDPLVNGFNSSAKPFESSLDGNHASVEGNQRHIETSATHSTKAEQYLKQTGGLFGTDPNAKNAFATKNNQPSYLNSETLKLIQEDDKREKRDKSPVAMNNNSYRQESCGPQEIMNASNVNPNLPVCFICGRNILGLVCRAFDVSVHVDCFSCSTCGSNLKNQGHHFLNSKFYCDVHGRQVKSLSQPRYSPNISKISYQQESKTINAHSVGNNIYQHDLSKPSYQTDILGRHPILSEKQNEEEVKNYSSSTYTTVTNESKTTPIPYYGSPHGNSNDVLNVNVNNVGIDAPESRNLKKSPLPKDIRNATVKFLKKSDNLPNWPPSESSTTSSQKYWTLHLGPYEKKENKSLLDLVAEEDSKCSMQNNNNYLGFHSLALSSTYERSYDSNISSSERYIEAISIPYPNIDRLTPPRISPRKSKKRESQKKEIDSKCSFLPIKPDMDDEVSNQLVNLPEIITTSSSNDITDNITKIEKHLRWVEVPEIIEETDILTEESFSDYRPNENENTFEDIEADESDCVDDEHEQWIKEELEEYRREKELEQINMNNENCGLLYSNENVLKNYNENEDKINSFSYNPCEEFEEGKLTHLIESTQKLLKQIEEKHGIERVIRINNNIPFLYEKNEKDEQYIKNEFNEDSTKKLIEETRVEVEKMKAELRERSIIINNEEYRPVASNFIISHDIKNFQSENLTSSQQKPTKLITPGDNICNIIKKARVEDEMSNDDMSSSNKCLDYHQQQRFLGGNYSGNNDITKPQYTNQRNIVSGKSYQQSYENRIPVCNQCRNEIHGAFIMTGGNTYCPEHFVCANVSCSRKLVNIGFVEEKGQRFCEVCFEKLIAPVCGKCNKPITEDCLNALQKQFHPHCFTCAHCMKPFGNTAFYMENGKPYCEKDWNNLFTTKCVSCKFPIEAGDRWVEALGSSFHSNCFCCVICHVNLEGQSFYAKNNQPYCRIHA</sequence>
<evidence type="ECO:0000259" key="8">
    <source>
        <dbReference type="PROSITE" id="PS50023"/>
    </source>
</evidence>
<keyword evidence="5 6" id="KW-0440">LIM domain</keyword>
<comment type="subcellular location">
    <subcellularLocation>
        <location evidence="1">Cytoplasm</location>
    </subcellularLocation>
</comment>
<reference evidence="10" key="1">
    <citation type="submission" date="2014-07" db="EMBL/GenBank/DDBJ databases">
        <authorList>
            <person name="Martin A.A"/>
            <person name="De Silva N."/>
        </authorList>
    </citation>
    <scope>NUCLEOTIDE SEQUENCE</scope>
</reference>
<dbReference type="GO" id="GO:0046872">
    <property type="term" value="F:metal ion binding"/>
    <property type="evidence" value="ECO:0007669"/>
    <property type="project" value="UniProtKB-KW"/>
</dbReference>
<reference evidence="11" key="2">
    <citation type="submission" date="2015-08" db="UniProtKB">
        <authorList>
            <consortium name="WormBaseParasite"/>
        </authorList>
    </citation>
    <scope>IDENTIFICATION</scope>
</reference>
<dbReference type="FunFam" id="2.10.110.10:FF:000060">
    <property type="entry name" value="Uncharacterized protein, isoform Z"/>
    <property type="match status" value="1"/>
</dbReference>
<dbReference type="GO" id="GO:0030036">
    <property type="term" value="P:actin cytoskeleton organization"/>
    <property type="evidence" value="ECO:0007669"/>
    <property type="project" value="TreeGrafter"/>
</dbReference>
<feature type="compositionally biased region" description="Basic and acidic residues" evidence="7">
    <location>
        <begin position="207"/>
        <end position="217"/>
    </location>
</feature>
<accession>A0A0K0EWY7</accession>
<dbReference type="InterPro" id="IPR001781">
    <property type="entry name" value="Znf_LIM"/>
</dbReference>
<dbReference type="AlphaFoldDB" id="A0A0K0EWY7"/>
<dbReference type="Pfam" id="PF00412">
    <property type="entry name" value="LIM"/>
    <property type="match status" value="4"/>
</dbReference>
<feature type="domain" description="LIM zinc-binding" evidence="8">
    <location>
        <begin position="247"/>
        <end position="306"/>
    </location>
</feature>
<feature type="compositionally biased region" description="Basic residues" evidence="7">
    <location>
        <begin position="537"/>
        <end position="546"/>
    </location>
</feature>
<dbReference type="SMART" id="SM00228">
    <property type="entry name" value="PDZ"/>
    <property type="match status" value="1"/>
</dbReference>
<organism evidence="10 11">
    <name type="scientific">Strongyloides venezuelensis</name>
    <name type="common">Threadworm</name>
    <dbReference type="NCBI Taxonomy" id="75913"/>
    <lineage>
        <taxon>Eukaryota</taxon>
        <taxon>Metazoa</taxon>
        <taxon>Ecdysozoa</taxon>
        <taxon>Nematoda</taxon>
        <taxon>Chromadorea</taxon>
        <taxon>Rhabditida</taxon>
        <taxon>Tylenchina</taxon>
        <taxon>Panagrolaimomorpha</taxon>
        <taxon>Strongyloidoidea</taxon>
        <taxon>Strongyloididae</taxon>
        <taxon>Strongyloides</taxon>
    </lineage>
</organism>
<feature type="region of interest" description="Disordered" evidence="7">
    <location>
        <begin position="529"/>
        <end position="550"/>
    </location>
</feature>
<dbReference type="Gene3D" id="2.30.42.10">
    <property type="match status" value="1"/>
</dbReference>
<dbReference type="GO" id="GO:0030018">
    <property type="term" value="C:Z disc"/>
    <property type="evidence" value="ECO:0007669"/>
    <property type="project" value="TreeGrafter"/>
</dbReference>
<evidence type="ECO:0000256" key="2">
    <source>
        <dbReference type="ARBA" id="ARBA00022490"/>
    </source>
</evidence>
<evidence type="ECO:0000256" key="1">
    <source>
        <dbReference type="ARBA" id="ARBA00004496"/>
    </source>
</evidence>
<dbReference type="STRING" id="75913.A0A0K0EWY7"/>
<dbReference type="GO" id="GO:0051371">
    <property type="term" value="F:muscle alpha-actinin binding"/>
    <property type="evidence" value="ECO:0007669"/>
    <property type="project" value="TreeGrafter"/>
</dbReference>
<dbReference type="Proteomes" id="UP000035680">
    <property type="component" value="Unassembled WGS sequence"/>
</dbReference>
<dbReference type="PANTHER" id="PTHR24214">
    <property type="entry name" value="PDZ AND LIM DOMAIN PROTEIN ZASP"/>
    <property type="match status" value="1"/>
</dbReference>
<dbReference type="InterPro" id="IPR001478">
    <property type="entry name" value="PDZ"/>
</dbReference>
<dbReference type="GO" id="GO:0003779">
    <property type="term" value="F:actin binding"/>
    <property type="evidence" value="ECO:0007669"/>
    <property type="project" value="TreeGrafter"/>
</dbReference>
<feature type="domain" description="LIM zinc-binding" evidence="8">
    <location>
        <begin position="1020"/>
        <end position="1074"/>
    </location>
</feature>
<dbReference type="GO" id="GO:0001725">
    <property type="term" value="C:stress fiber"/>
    <property type="evidence" value="ECO:0007669"/>
    <property type="project" value="TreeGrafter"/>
</dbReference>
<keyword evidence="2" id="KW-0963">Cytoplasm</keyword>
<feature type="domain" description="PDZ" evidence="9">
    <location>
        <begin position="8"/>
        <end position="83"/>
    </location>
</feature>
<dbReference type="InterPro" id="IPR036034">
    <property type="entry name" value="PDZ_sf"/>
</dbReference>
<dbReference type="PANTHER" id="PTHR24214:SF38">
    <property type="entry name" value="PDZ AND LIM DOMAIN PROTEIN ZASP-RELATED"/>
    <property type="match status" value="1"/>
</dbReference>
<dbReference type="GO" id="GO:0031941">
    <property type="term" value="C:filamentous actin"/>
    <property type="evidence" value="ECO:0007669"/>
    <property type="project" value="TreeGrafter"/>
</dbReference>
<dbReference type="PROSITE" id="PS00478">
    <property type="entry name" value="LIM_DOMAIN_1"/>
    <property type="match status" value="1"/>
</dbReference>
<dbReference type="SMART" id="SM00132">
    <property type="entry name" value="LIM"/>
    <property type="match status" value="4"/>
</dbReference>
<dbReference type="GO" id="GO:0005912">
    <property type="term" value="C:adherens junction"/>
    <property type="evidence" value="ECO:0007669"/>
    <property type="project" value="TreeGrafter"/>
</dbReference>
<dbReference type="InterPro" id="IPR050604">
    <property type="entry name" value="PDZ-LIM_domain"/>
</dbReference>
<evidence type="ECO:0000313" key="10">
    <source>
        <dbReference type="Proteomes" id="UP000035680"/>
    </source>
</evidence>